<keyword evidence="15" id="KW-0175">Coiled coil</keyword>
<keyword evidence="5 12" id="KW-0436">Ligase</keyword>
<comment type="subunit">
    <text evidence="12">Homodimer. The tRNA molecule binds across the dimer.</text>
</comment>
<keyword evidence="4 12" id="KW-0963">Cytoplasm</keyword>
<comment type="domain">
    <text evidence="12">Consists of two distinct domains, a catalytic core and a N-terminal extension that is involved in tRNA binding.</text>
</comment>
<dbReference type="InterPro" id="IPR015866">
    <property type="entry name" value="Ser-tRNA-synth_1_N"/>
</dbReference>
<dbReference type="InterPro" id="IPR033729">
    <property type="entry name" value="SerRS_core"/>
</dbReference>
<evidence type="ECO:0000256" key="13">
    <source>
        <dbReference type="PIRSR" id="PIRSR001529-1"/>
    </source>
</evidence>
<evidence type="ECO:0000256" key="8">
    <source>
        <dbReference type="ARBA" id="ARBA00022917"/>
    </source>
</evidence>
<feature type="binding site" evidence="12">
    <location>
        <position position="277"/>
    </location>
    <ligand>
        <name>ATP</name>
        <dbReference type="ChEBI" id="CHEBI:30616"/>
    </ligand>
</feature>
<feature type="binding site" evidence="14">
    <location>
        <begin position="277"/>
        <end position="280"/>
    </location>
    <ligand>
        <name>ATP</name>
        <dbReference type="ChEBI" id="CHEBI:30616"/>
    </ligand>
</feature>
<dbReference type="Pfam" id="PF02403">
    <property type="entry name" value="Seryl_tRNA_N"/>
    <property type="match status" value="1"/>
</dbReference>
<dbReference type="Gene3D" id="1.10.287.40">
    <property type="entry name" value="Serine-tRNA synthetase, tRNA binding domain"/>
    <property type="match status" value="1"/>
</dbReference>
<dbReference type="UniPathway" id="UPA00906">
    <property type="reaction ID" value="UER00895"/>
</dbReference>
<dbReference type="PANTHER" id="PTHR43697:SF1">
    <property type="entry name" value="SERINE--TRNA LIGASE"/>
    <property type="match status" value="1"/>
</dbReference>
<gene>
    <name evidence="12" type="primary">serS</name>
    <name evidence="17" type="ORF">AUJ66_01025</name>
</gene>
<evidence type="ECO:0000256" key="4">
    <source>
        <dbReference type="ARBA" id="ARBA00022490"/>
    </source>
</evidence>
<name>A0A1J4SGF0_9BACT</name>
<evidence type="ECO:0000313" key="18">
    <source>
        <dbReference type="Proteomes" id="UP000182278"/>
    </source>
</evidence>
<dbReference type="PIRSF" id="PIRSF001529">
    <property type="entry name" value="Ser-tRNA-synth_IIa"/>
    <property type="match status" value="1"/>
</dbReference>
<evidence type="ECO:0000256" key="7">
    <source>
        <dbReference type="ARBA" id="ARBA00022840"/>
    </source>
</evidence>
<dbReference type="GO" id="GO:0016260">
    <property type="term" value="P:selenocysteine biosynthetic process"/>
    <property type="evidence" value="ECO:0007669"/>
    <property type="project" value="UniProtKB-UniRule"/>
</dbReference>
<dbReference type="GO" id="GO:0004828">
    <property type="term" value="F:serine-tRNA ligase activity"/>
    <property type="evidence" value="ECO:0007669"/>
    <property type="project" value="UniProtKB-UniRule"/>
</dbReference>
<comment type="similarity">
    <text evidence="3 12">Belongs to the class-II aminoacyl-tRNA synthetase family. Type-1 seryl-tRNA synthetase subfamily.</text>
</comment>
<dbReference type="GO" id="GO:0006434">
    <property type="term" value="P:seryl-tRNA aminoacylation"/>
    <property type="evidence" value="ECO:0007669"/>
    <property type="project" value="UniProtKB-UniRule"/>
</dbReference>
<comment type="catalytic activity">
    <reaction evidence="11 12">
        <text>tRNA(Ser) + L-serine + ATP = L-seryl-tRNA(Ser) + AMP + diphosphate + H(+)</text>
        <dbReference type="Rhea" id="RHEA:12292"/>
        <dbReference type="Rhea" id="RHEA-COMP:9669"/>
        <dbReference type="Rhea" id="RHEA-COMP:9703"/>
        <dbReference type="ChEBI" id="CHEBI:15378"/>
        <dbReference type="ChEBI" id="CHEBI:30616"/>
        <dbReference type="ChEBI" id="CHEBI:33019"/>
        <dbReference type="ChEBI" id="CHEBI:33384"/>
        <dbReference type="ChEBI" id="CHEBI:78442"/>
        <dbReference type="ChEBI" id="CHEBI:78533"/>
        <dbReference type="ChEBI" id="CHEBI:456215"/>
        <dbReference type="EC" id="6.1.1.11"/>
    </reaction>
</comment>
<dbReference type="CDD" id="cd00770">
    <property type="entry name" value="SerRS_core"/>
    <property type="match status" value="1"/>
</dbReference>
<comment type="function">
    <text evidence="12">Catalyzes the attachment of serine to tRNA(Ser). Is also able to aminoacylate tRNA(Sec) with serine, to form the misacylated tRNA L-seryl-tRNA(Sec), which will be further converted into selenocysteinyl-tRNA(Sec).</text>
</comment>
<dbReference type="NCBIfam" id="TIGR00414">
    <property type="entry name" value="serS"/>
    <property type="match status" value="1"/>
</dbReference>
<dbReference type="Proteomes" id="UP000182278">
    <property type="component" value="Unassembled WGS sequence"/>
</dbReference>
<organism evidence="17 18">
    <name type="scientific">Candidatus Desantisbacteria bacterium CG1_02_38_46</name>
    <dbReference type="NCBI Taxonomy" id="1817893"/>
    <lineage>
        <taxon>Bacteria</taxon>
        <taxon>Candidatus Desantisiibacteriota</taxon>
    </lineage>
</organism>
<keyword evidence="7 12" id="KW-0067">ATP-binding</keyword>
<comment type="pathway">
    <text evidence="2 12">Aminoacyl-tRNA biosynthesis; selenocysteinyl-tRNA(Sec) biosynthesis; L-seryl-tRNA(Sec) from L-serine and tRNA(Sec): step 1/1.</text>
</comment>
<evidence type="ECO:0000256" key="15">
    <source>
        <dbReference type="SAM" id="Coils"/>
    </source>
</evidence>
<comment type="caution">
    <text evidence="17">The sequence shown here is derived from an EMBL/GenBank/DDBJ whole genome shotgun (WGS) entry which is preliminary data.</text>
</comment>
<feature type="binding site" evidence="13">
    <location>
        <position position="381"/>
    </location>
    <ligand>
        <name>L-serine</name>
        <dbReference type="ChEBI" id="CHEBI:33384"/>
    </ligand>
</feature>
<feature type="binding site" evidence="13">
    <location>
        <position position="261"/>
    </location>
    <ligand>
        <name>L-serine</name>
        <dbReference type="ChEBI" id="CHEBI:33384"/>
    </ligand>
</feature>
<dbReference type="InterPro" id="IPR045864">
    <property type="entry name" value="aa-tRNA-synth_II/BPL/LPL"/>
</dbReference>
<dbReference type="PRINTS" id="PR00981">
    <property type="entry name" value="TRNASYNTHSER"/>
</dbReference>
<proteinExistence type="inferred from homology"/>
<dbReference type="PROSITE" id="PS50862">
    <property type="entry name" value="AA_TRNA_LIGASE_II"/>
    <property type="match status" value="1"/>
</dbReference>
<evidence type="ECO:0000256" key="11">
    <source>
        <dbReference type="ARBA" id="ARBA00048823"/>
    </source>
</evidence>
<evidence type="ECO:0000256" key="12">
    <source>
        <dbReference type="HAMAP-Rule" id="MF_00176"/>
    </source>
</evidence>
<evidence type="ECO:0000256" key="5">
    <source>
        <dbReference type="ARBA" id="ARBA00022598"/>
    </source>
</evidence>
<dbReference type="InterPro" id="IPR006195">
    <property type="entry name" value="aa-tRNA-synth_II"/>
</dbReference>
<dbReference type="EMBL" id="MNUO01000014">
    <property type="protein sequence ID" value="OIN98376.1"/>
    <property type="molecule type" value="Genomic_DNA"/>
</dbReference>
<keyword evidence="9 12" id="KW-0030">Aminoacyl-tRNA synthetase</keyword>
<reference evidence="17 18" key="1">
    <citation type="journal article" date="2016" name="Environ. Microbiol.">
        <title>Genomic resolution of a cold subsurface aquifer community provides metabolic insights for novel microbes adapted to high CO concentrations.</title>
        <authorList>
            <person name="Probst A.J."/>
            <person name="Castelle C.J."/>
            <person name="Singh A."/>
            <person name="Brown C.T."/>
            <person name="Anantharaman K."/>
            <person name="Sharon I."/>
            <person name="Hug L.A."/>
            <person name="Burstein D."/>
            <person name="Emerson J.B."/>
            <person name="Thomas B.C."/>
            <person name="Banfield J.F."/>
        </authorList>
    </citation>
    <scope>NUCLEOTIDE SEQUENCE [LARGE SCALE GENOMIC DNA]</scope>
    <source>
        <strain evidence="17">CG1_02_38_46</strain>
    </source>
</reference>
<dbReference type="EC" id="6.1.1.11" evidence="12"/>
<evidence type="ECO:0000256" key="3">
    <source>
        <dbReference type="ARBA" id="ARBA00010728"/>
    </source>
</evidence>
<evidence type="ECO:0000256" key="10">
    <source>
        <dbReference type="ARBA" id="ARBA00047929"/>
    </source>
</evidence>
<feature type="binding site" evidence="12 14">
    <location>
        <begin position="261"/>
        <end position="263"/>
    </location>
    <ligand>
        <name>ATP</name>
        <dbReference type="ChEBI" id="CHEBI:30616"/>
    </ligand>
</feature>
<comment type="subcellular location">
    <subcellularLocation>
        <location evidence="1 12">Cytoplasm</location>
    </subcellularLocation>
</comment>
<dbReference type="PANTHER" id="PTHR43697">
    <property type="entry name" value="SERYL-TRNA SYNTHETASE"/>
    <property type="match status" value="1"/>
</dbReference>
<evidence type="ECO:0000256" key="9">
    <source>
        <dbReference type="ARBA" id="ARBA00023146"/>
    </source>
</evidence>
<dbReference type="HAMAP" id="MF_00176">
    <property type="entry name" value="Ser_tRNA_synth_type1"/>
    <property type="match status" value="1"/>
</dbReference>
<dbReference type="Gene3D" id="3.30.930.10">
    <property type="entry name" value="Bira Bifunctional Protein, Domain 2"/>
    <property type="match status" value="1"/>
</dbReference>
<feature type="binding site" evidence="12">
    <location>
        <begin position="230"/>
        <end position="232"/>
    </location>
    <ligand>
        <name>L-serine</name>
        <dbReference type="ChEBI" id="CHEBI:33384"/>
    </ligand>
</feature>
<feature type="domain" description="Aminoacyl-transfer RNA synthetases class-II family profile" evidence="16">
    <location>
        <begin position="172"/>
        <end position="408"/>
    </location>
</feature>
<evidence type="ECO:0000256" key="1">
    <source>
        <dbReference type="ARBA" id="ARBA00004496"/>
    </source>
</evidence>
<evidence type="ECO:0000259" key="16">
    <source>
        <dbReference type="PROSITE" id="PS50862"/>
    </source>
</evidence>
<dbReference type="SUPFAM" id="SSF55681">
    <property type="entry name" value="Class II aaRS and biotin synthetases"/>
    <property type="match status" value="1"/>
</dbReference>
<feature type="binding site" evidence="13">
    <location>
        <position position="230"/>
    </location>
    <ligand>
        <name>L-serine</name>
        <dbReference type="ChEBI" id="CHEBI:33384"/>
    </ligand>
</feature>
<dbReference type="InterPro" id="IPR002314">
    <property type="entry name" value="aa-tRNA-synt_IIb"/>
</dbReference>
<dbReference type="InterPro" id="IPR002317">
    <property type="entry name" value="Ser-tRNA-ligase_type_1"/>
</dbReference>
<dbReference type="AlphaFoldDB" id="A0A1J4SGF0"/>
<dbReference type="SUPFAM" id="SSF46589">
    <property type="entry name" value="tRNA-binding arm"/>
    <property type="match status" value="1"/>
</dbReference>
<dbReference type="GO" id="GO:0005524">
    <property type="term" value="F:ATP binding"/>
    <property type="evidence" value="ECO:0007669"/>
    <property type="project" value="UniProtKB-UniRule"/>
</dbReference>
<accession>A0A1J4SGF0</accession>
<keyword evidence="6 12" id="KW-0547">Nucleotide-binding</keyword>
<feature type="coiled-coil region" evidence="15">
    <location>
        <begin position="8"/>
        <end position="95"/>
    </location>
</feature>
<feature type="binding site" evidence="12">
    <location>
        <position position="383"/>
    </location>
    <ligand>
        <name>L-serine</name>
        <dbReference type="ChEBI" id="CHEBI:33384"/>
    </ligand>
</feature>
<evidence type="ECO:0000256" key="2">
    <source>
        <dbReference type="ARBA" id="ARBA00005045"/>
    </source>
</evidence>
<dbReference type="InterPro" id="IPR010978">
    <property type="entry name" value="tRNA-bd_arm"/>
</dbReference>
<dbReference type="Pfam" id="PF00587">
    <property type="entry name" value="tRNA-synt_2b"/>
    <property type="match status" value="1"/>
</dbReference>
<sequence length="423" mass="48681">MLDLKFIRENVELVRKNLRDRANKLDLDGLLKLDEKRRKLIQKVEELKYKRNIASEKIAQLKKDKKKTDHLIEEMKDVGKEIEKFEDEVSTYEKKVNQTVLLIPNIPDSSVPAGLTQDFNKEVRSWGKKPEFDFQPRLHWDIGETLGILDFGRASKITGAHFALYKGLGASLERALVNFMLDLHLNKHGYKEIWPPVLVNRECITGTGQLPKYEEDMYRCELDDIFPIPTAEVPLTGLHMDEVLEEKNLPIYYTAYTPCFRREAGSYGKETRGLLRVHQFDKVEMVKLTKPEDSDIELEKMVQNAEEVVQLLELPYRVMLLCTVEMGFAARKCYDIEIWAPAQGKWLESSSCSNCGDFQARRLNIRYRKKDGKTELVHTLNGSGIALARTFAAILENYQQKDGSVVIPEVLRPYIGGVEKIEG</sequence>
<keyword evidence="8 12" id="KW-0648">Protein biosynthesis</keyword>
<feature type="binding site" evidence="12 13">
    <location>
        <position position="284"/>
    </location>
    <ligand>
        <name>L-serine</name>
        <dbReference type="ChEBI" id="CHEBI:33384"/>
    </ligand>
</feature>
<dbReference type="GO" id="GO:0005737">
    <property type="term" value="C:cytoplasm"/>
    <property type="evidence" value="ECO:0007669"/>
    <property type="project" value="UniProtKB-SubCell"/>
</dbReference>
<evidence type="ECO:0000313" key="17">
    <source>
        <dbReference type="EMBL" id="OIN98376.1"/>
    </source>
</evidence>
<evidence type="ECO:0000256" key="6">
    <source>
        <dbReference type="ARBA" id="ARBA00022741"/>
    </source>
</evidence>
<comment type="catalytic activity">
    <reaction evidence="10 12">
        <text>tRNA(Sec) + L-serine + ATP = L-seryl-tRNA(Sec) + AMP + diphosphate + H(+)</text>
        <dbReference type="Rhea" id="RHEA:42580"/>
        <dbReference type="Rhea" id="RHEA-COMP:9742"/>
        <dbReference type="Rhea" id="RHEA-COMP:10128"/>
        <dbReference type="ChEBI" id="CHEBI:15378"/>
        <dbReference type="ChEBI" id="CHEBI:30616"/>
        <dbReference type="ChEBI" id="CHEBI:33019"/>
        <dbReference type="ChEBI" id="CHEBI:33384"/>
        <dbReference type="ChEBI" id="CHEBI:78442"/>
        <dbReference type="ChEBI" id="CHEBI:78533"/>
        <dbReference type="ChEBI" id="CHEBI:456215"/>
        <dbReference type="EC" id="6.1.1.11"/>
    </reaction>
</comment>
<dbReference type="InterPro" id="IPR042103">
    <property type="entry name" value="SerRS_1_N_sf"/>
</dbReference>
<evidence type="ECO:0000256" key="14">
    <source>
        <dbReference type="PIRSR" id="PIRSR001529-2"/>
    </source>
</evidence>
<dbReference type="STRING" id="1817893.AUJ66_01025"/>
<protein>
    <recommendedName>
        <fullName evidence="12">Serine--tRNA ligase</fullName>
        <ecNumber evidence="12">6.1.1.11</ecNumber>
    </recommendedName>
    <alternativeName>
        <fullName evidence="12">Seryl-tRNA synthetase</fullName>
        <shortName evidence="12">SerRS</shortName>
    </alternativeName>
    <alternativeName>
        <fullName evidence="12">Seryl-tRNA(Ser/Sec) synthetase</fullName>
    </alternativeName>
</protein>
<feature type="binding site" evidence="12 14">
    <location>
        <begin position="348"/>
        <end position="351"/>
    </location>
    <ligand>
        <name>ATP</name>
        <dbReference type="ChEBI" id="CHEBI:30616"/>
    </ligand>
</feature>